<dbReference type="InterPro" id="IPR011009">
    <property type="entry name" value="Kinase-like_dom_sf"/>
</dbReference>
<feature type="chain" id="PRO_5035800305" description="Protein kinase domain-containing protein" evidence="16">
    <location>
        <begin position="33"/>
        <end position="947"/>
    </location>
</feature>
<name>A0A8T0SJU1_PANVG</name>
<keyword evidence="5 15" id="KW-0812">Transmembrane</keyword>
<keyword evidence="11 15" id="KW-0472">Membrane</keyword>
<dbReference type="InterPro" id="IPR018097">
    <property type="entry name" value="EGF_Ca-bd_CS"/>
</dbReference>
<evidence type="ECO:0000256" key="16">
    <source>
        <dbReference type="SAM" id="SignalP"/>
    </source>
</evidence>
<dbReference type="Gene3D" id="3.30.200.20">
    <property type="entry name" value="Phosphorylase Kinase, domain 1"/>
    <property type="match status" value="1"/>
</dbReference>
<feature type="transmembrane region" description="Helical" evidence="15">
    <location>
        <begin position="528"/>
        <end position="553"/>
    </location>
</feature>
<keyword evidence="13" id="KW-0325">Glycoprotein</keyword>
<dbReference type="SMART" id="SM00179">
    <property type="entry name" value="EGF_CA"/>
    <property type="match status" value="1"/>
</dbReference>
<dbReference type="PROSITE" id="PS50011">
    <property type="entry name" value="PROTEIN_KINASE_DOM"/>
    <property type="match status" value="1"/>
</dbReference>
<dbReference type="Gene3D" id="1.10.510.10">
    <property type="entry name" value="Transferase(Phosphotransferase) domain 1"/>
    <property type="match status" value="1"/>
</dbReference>
<evidence type="ECO:0000256" key="6">
    <source>
        <dbReference type="ARBA" id="ARBA00022729"/>
    </source>
</evidence>
<reference evidence="18" key="1">
    <citation type="submission" date="2020-05" db="EMBL/GenBank/DDBJ databases">
        <title>WGS assembly of Panicum virgatum.</title>
        <authorList>
            <person name="Lovell J.T."/>
            <person name="Jenkins J."/>
            <person name="Shu S."/>
            <person name="Juenger T.E."/>
            <person name="Schmutz J."/>
        </authorList>
    </citation>
    <scope>NUCLEOTIDE SEQUENCE</scope>
    <source>
        <strain evidence="18">AP13</strain>
    </source>
</reference>
<dbReference type="InterPro" id="IPR008271">
    <property type="entry name" value="Ser/Thr_kinase_AS"/>
</dbReference>
<dbReference type="SUPFAM" id="SSF56112">
    <property type="entry name" value="Protein kinase-like (PK-like)"/>
    <property type="match status" value="1"/>
</dbReference>
<dbReference type="InterPro" id="IPR009030">
    <property type="entry name" value="Growth_fac_rcpt_cys_sf"/>
</dbReference>
<dbReference type="PROSITE" id="PS00107">
    <property type="entry name" value="PROTEIN_KINASE_ATP"/>
    <property type="match status" value="1"/>
</dbReference>
<dbReference type="InterPro" id="IPR017441">
    <property type="entry name" value="Protein_kinase_ATP_BS"/>
</dbReference>
<evidence type="ECO:0000256" key="7">
    <source>
        <dbReference type="ARBA" id="ARBA00022741"/>
    </source>
</evidence>
<dbReference type="GO" id="GO:0004674">
    <property type="term" value="F:protein serine/threonine kinase activity"/>
    <property type="evidence" value="ECO:0007669"/>
    <property type="project" value="UniProtKB-KW"/>
</dbReference>
<dbReference type="SMART" id="SM00220">
    <property type="entry name" value="S_TKc"/>
    <property type="match status" value="1"/>
</dbReference>
<evidence type="ECO:0000256" key="3">
    <source>
        <dbReference type="ARBA" id="ARBA00022536"/>
    </source>
</evidence>
<dbReference type="InterPro" id="IPR000742">
    <property type="entry name" value="EGF"/>
</dbReference>
<dbReference type="Pfam" id="PF13947">
    <property type="entry name" value="GUB_WAK_bind"/>
    <property type="match status" value="2"/>
</dbReference>
<keyword evidence="6 16" id="KW-0732">Signal</keyword>
<evidence type="ECO:0000256" key="9">
    <source>
        <dbReference type="ARBA" id="ARBA00022840"/>
    </source>
</evidence>
<feature type="domain" description="Protein kinase" evidence="17">
    <location>
        <begin position="606"/>
        <end position="880"/>
    </location>
</feature>
<dbReference type="GO" id="GO:0005524">
    <property type="term" value="F:ATP binding"/>
    <property type="evidence" value="ECO:0007669"/>
    <property type="project" value="UniProtKB-UniRule"/>
</dbReference>
<evidence type="ECO:0000313" key="19">
    <source>
        <dbReference type="Proteomes" id="UP000823388"/>
    </source>
</evidence>
<dbReference type="OrthoDB" id="665377at2759"/>
<accession>A0A8T0SJU1</accession>
<proteinExistence type="predicted"/>
<dbReference type="InterPro" id="IPR000719">
    <property type="entry name" value="Prot_kinase_dom"/>
</dbReference>
<comment type="subcellular location">
    <subcellularLocation>
        <location evidence="1">Membrane</location>
        <topology evidence="1">Single-pass type I membrane protein</topology>
    </subcellularLocation>
</comment>
<dbReference type="GO" id="GO:0005509">
    <property type="term" value="F:calcium ion binding"/>
    <property type="evidence" value="ECO:0007669"/>
    <property type="project" value="InterPro"/>
</dbReference>
<dbReference type="Gene3D" id="2.10.25.10">
    <property type="entry name" value="Laminin"/>
    <property type="match status" value="1"/>
</dbReference>
<evidence type="ECO:0000259" key="17">
    <source>
        <dbReference type="PROSITE" id="PS50011"/>
    </source>
</evidence>
<keyword evidence="3" id="KW-0245">EGF-like domain</keyword>
<sequence>MPRMEASTTVRATQRWWFELLACLALMAAATAVLGVSAAPPTAADLAHCPKSCGGVNISYPFGIGRSCFRPGFEVTCNNSTRPPKLFLANTTTTTEIVQQYLWGAADASIVFNIATSPGASGNYSRSWQAPGKSLFITEETAVVIVGCGVEAFLFDHNNTGPGNLMGYCTSTCSDMAALEKQEAERGGCSGIGCCSIQFYRSVRAFRLSIIQKEEAVPPIVALANATVKAFLVEYEGWDYAFSMADLLFDKINQSTIGAATAYLRPVITDQPTCRKAKMYAELYACADVNDCEDYDDGYGGYTCSCANEFDNGNPYLVGGCIDDQYNPSHQKLNCSRSCGNTSIPFPFGLEPECTASTKFGLNCTSNQPLLGSPPGLQYLVVNISIDEGLLFVNQSYDPKYVPHSSYQYLLDVDFSEQYGIWKWAISNTTCDVAKKHTRYACISANSECTNVTHGDVYIGYRCKCSHGYEGNPYIRNGCNDTNECLVPYKCDGTCHNLEGSFICTSCPQGTLFDRVEMQCTSSKHRSLVIAIAIGLGCGLGVLVLTLSTTILVQQWKRHIRKTIRRACFRRNKGLLLELLISSDESATHSTKIFSLEDLETATNNFDSTRIVGSGGHGTVYKGILSDQRVVAIKKSKIVEQSEIDQFINEVAILSQIIHRNVVKLFGCCLESEVPLLVYEFISNGTLYDLLHGDLSAKCLLTWDDRTRIALEAATALSYLHSAASIPIFHRDVKSANILLNDSFTAKVSDFGASRSISIDETHVVTIVQGTFGYLDPEYYHTGQLNEKSDVYSFGVILVELLTRRKPIFLNCLGEKRNLSHCFLQRLRDKTTIEILDPQVIEEASQGEIDVMASLAEICLKVQREERPTMREVELRLQLLRGKITKNSREDLQVENEIEPLLLSKSNSSSLAQYNQLGAISDSINNHEATRCYTMEQELVSWSDLHR</sequence>
<evidence type="ECO:0000256" key="4">
    <source>
        <dbReference type="ARBA" id="ARBA00022679"/>
    </source>
</evidence>
<organism evidence="18 19">
    <name type="scientific">Panicum virgatum</name>
    <name type="common">Blackwell switchgrass</name>
    <dbReference type="NCBI Taxonomy" id="38727"/>
    <lineage>
        <taxon>Eukaryota</taxon>
        <taxon>Viridiplantae</taxon>
        <taxon>Streptophyta</taxon>
        <taxon>Embryophyta</taxon>
        <taxon>Tracheophyta</taxon>
        <taxon>Spermatophyta</taxon>
        <taxon>Magnoliopsida</taxon>
        <taxon>Liliopsida</taxon>
        <taxon>Poales</taxon>
        <taxon>Poaceae</taxon>
        <taxon>PACMAD clade</taxon>
        <taxon>Panicoideae</taxon>
        <taxon>Panicodae</taxon>
        <taxon>Paniceae</taxon>
        <taxon>Panicinae</taxon>
        <taxon>Panicum</taxon>
        <taxon>Panicum sect. Hiantes</taxon>
    </lineage>
</organism>
<keyword evidence="7 14" id="KW-0547">Nucleotide-binding</keyword>
<dbReference type="GO" id="GO:0007166">
    <property type="term" value="P:cell surface receptor signaling pathway"/>
    <property type="evidence" value="ECO:0007669"/>
    <property type="project" value="InterPro"/>
</dbReference>
<gene>
    <name evidence="18" type="ORF">PVAP13_5KG132100</name>
</gene>
<dbReference type="SUPFAM" id="SSF57184">
    <property type="entry name" value="Growth factor receptor domain"/>
    <property type="match status" value="1"/>
</dbReference>
<dbReference type="FunFam" id="3.30.200.20:FF:000043">
    <property type="entry name" value="Wall-associated receptor kinase 2"/>
    <property type="match status" value="1"/>
</dbReference>
<evidence type="ECO:0000256" key="2">
    <source>
        <dbReference type="ARBA" id="ARBA00022527"/>
    </source>
</evidence>
<evidence type="ECO:0000256" key="12">
    <source>
        <dbReference type="ARBA" id="ARBA00023157"/>
    </source>
</evidence>
<feature type="signal peptide" evidence="16">
    <location>
        <begin position="1"/>
        <end position="32"/>
    </location>
</feature>
<dbReference type="InterPro" id="IPR025287">
    <property type="entry name" value="WAK_GUB"/>
</dbReference>
<dbReference type="InterPro" id="IPR001881">
    <property type="entry name" value="EGF-like_Ca-bd_dom"/>
</dbReference>
<keyword evidence="19" id="KW-1185">Reference proteome</keyword>
<dbReference type="SMART" id="SM00181">
    <property type="entry name" value="EGF"/>
    <property type="match status" value="3"/>
</dbReference>
<evidence type="ECO:0000256" key="10">
    <source>
        <dbReference type="ARBA" id="ARBA00022989"/>
    </source>
</evidence>
<protein>
    <recommendedName>
        <fullName evidence="17">Protein kinase domain-containing protein</fullName>
    </recommendedName>
</protein>
<dbReference type="InterPro" id="IPR045274">
    <property type="entry name" value="WAK-like"/>
</dbReference>
<dbReference type="EMBL" id="CM029045">
    <property type="protein sequence ID" value="KAG2597564.1"/>
    <property type="molecule type" value="Genomic_DNA"/>
</dbReference>
<evidence type="ECO:0000256" key="14">
    <source>
        <dbReference type="PROSITE-ProRule" id="PRU10141"/>
    </source>
</evidence>
<dbReference type="PROSITE" id="PS00108">
    <property type="entry name" value="PROTEIN_KINASE_ST"/>
    <property type="match status" value="1"/>
</dbReference>
<dbReference type="PROSITE" id="PS01187">
    <property type="entry name" value="EGF_CA"/>
    <property type="match status" value="1"/>
</dbReference>
<evidence type="ECO:0000256" key="1">
    <source>
        <dbReference type="ARBA" id="ARBA00004479"/>
    </source>
</evidence>
<evidence type="ECO:0000256" key="13">
    <source>
        <dbReference type="ARBA" id="ARBA00023180"/>
    </source>
</evidence>
<keyword evidence="10 15" id="KW-1133">Transmembrane helix</keyword>
<keyword evidence="8" id="KW-0418">Kinase</keyword>
<keyword evidence="4" id="KW-0808">Transferase</keyword>
<dbReference type="CDD" id="cd14066">
    <property type="entry name" value="STKc_IRAK"/>
    <property type="match status" value="1"/>
</dbReference>
<keyword evidence="12" id="KW-1015">Disulfide bond</keyword>
<dbReference type="GO" id="GO:0005886">
    <property type="term" value="C:plasma membrane"/>
    <property type="evidence" value="ECO:0007669"/>
    <property type="project" value="TreeGrafter"/>
</dbReference>
<evidence type="ECO:0000256" key="15">
    <source>
        <dbReference type="SAM" id="Phobius"/>
    </source>
</evidence>
<dbReference type="CDD" id="cd00054">
    <property type="entry name" value="EGF_CA"/>
    <property type="match status" value="1"/>
</dbReference>
<feature type="binding site" evidence="14">
    <location>
        <position position="635"/>
    </location>
    <ligand>
        <name>ATP</name>
        <dbReference type="ChEBI" id="CHEBI:30616"/>
    </ligand>
</feature>
<keyword evidence="9 14" id="KW-0067">ATP-binding</keyword>
<dbReference type="Pfam" id="PF00069">
    <property type="entry name" value="Pkinase"/>
    <property type="match status" value="1"/>
</dbReference>
<dbReference type="FunFam" id="2.10.25.10:FF:000583">
    <property type="entry name" value="Os02g0633066 protein"/>
    <property type="match status" value="1"/>
</dbReference>
<dbReference type="FunFam" id="1.10.510.10:FF:000084">
    <property type="entry name" value="Wall-associated receptor kinase 2"/>
    <property type="match status" value="1"/>
</dbReference>
<evidence type="ECO:0000256" key="5">
    <source>
        <dbReference type="ARBA" id="ARBA00022692"/>
    </source>
</evidence>
<evidence type="ECO:0000256" key="11">
    <source>
        <dbReference type="ARBA" id="ARBA00023136"/>
    </source>
</evidence>
<evidence type="ECO:0000256" key="8">
    <source>
        <dbReference type="ARBA" id="ARBA00022777"/>
    </source>
</evidence>
<dbReference type="GO" id="GO:0030247">
    <property type="term" value="F:polysaccharide binding"/>
    <property type="evidence" value="ECO:0007669"/>
    <property type="project" value="InterPro"/>
</dbReference>
<keyword evidence="2" id="KW-0723">Serine/threonine-protein kinase</keyword>
<dbReference type="PANTHER" id="PTHR27005">
    <property type="entry name" value="WALL-ASSOCIATED RECEPTOR KINASE-LIKE 21"/>
    <property type="match status" value="1"/>
</dbReference>
<dbReference type="PANTHER" id="PTHR27005:SF389">
    <property type="entry name" value="OS01G0364400 PROTEIN"/>
    <property type="match status" value="1"/>
</dbReference>
<dbReference type="Proteomes" id="UP000823388">
    <property type="component" value="Chromosome 5K"/>
</dbReference>
<comment type="caution">
    <text evidence="18">The sequence shown here is derived from an EMBL/GenBank/DDBJ whole genome shotgun (WGS) entry which is preliminary data.</text>
</comment>
<evidence type="ECO:0000313" key="18">
    <source>
        <dbReference type="EMBL" id="KAG2597564.1"/>
    </source>
</evidence>
<dbReference type="AlphaFoldDB" id="A0A8T0SJU1"/>